<dbReference type="AlphaFoldDB" id="A0A182TDJ0"/>
<evidence type="ECO:0000256" key="1">
    <source>
        <dbReference type="SAM" id="Phobius"/>
    </source>
</evidence>
<organism evidence="2 3">
    <name type="scientific">Anopheles melas</name>
    <dbReference type="NCBI Taxonomy" id="34690"/>
    <lineage>
        <taxon>Eukaryota</taxon>
        <taxon>Metazoa</taxon>
        <taxon>Ecdysozoa</taxon>
        <taxon>Arthropoda</taxon>
        <taxon>Hexapoda</taxon>
        <taxon>Insecta</taxon>
        <taxon>Pterygota</taxon>
        <taxon>Neoptera</taxon>
        <taxon>Endopterygota</taxon>
        <taxon>Diptera</taxon>
        <taxon>Nematocera</taxon>
        <taxon>Culicoidea</taxon>
        <taxon>Culicidae</taxon>
        <taxon>Anophelinae</taxon>
        <taxon>Anopheles</taxon>
    </lineage>
</organism>
<accession>A0A182TDJ0</accession>
<keyword evidence="3" id="KW-1185">Reference proteome</keyword>
<dbReference type="EnsemblMetazoa" id="AMEC000373-RA">
    <property type="protein sequence ID" value="AMEC000373-PA"/>
    <property type="gene ID" value="AMEC000373"/>
</dbReference>
<name>A0A182TDJ0_9DIPT</name>
<feature type="transmembrane region" description="Helical" evidence="1">
    <location>
        <begin position="161"/>
        <end position="180"/>
    </location>
</feature>
<dbReference type="Proteomes" id="UP000075902">
    <property type="component" value="Unassembled WGS sequence"/>
</dbReference>
<dbReference type="VEuPathDB" id="VectorBase:AMEC000373"/>
<evidence type="ECO:0000313" key="2">
    <source>
        <dbReference type="EnsemblMetazoa" id="AMEC000373-PA"/>
    </source>
</evidence>
<proteinExistence type="predicted"/>
<protein>
    <submittedName>
        <fullName evidence="2">Uncharacterized protein</fullName>
    </submittedName>
</protein>
<evidence type="ECO:0000313" key="3">
    <source>
        <dbReference type="Proteomes" id="UP000075902"/>
    </source>
</evidence>
<reference evidence="2" key="2">
    <citation type="submission" date="2020-05" db="UniProtKB">
        <authorList>
            <consortium name="EnsemblMetazoa"/>
        </authorList>
    </citation>
    <scope>IDENTIFICATION</scope>
    <source>
        <strain evidence="2">CM1001059</strain>
    </source>
</reference>
<sequence>MAFRLVAASLKGSGRTTRPRDVLPVRMVMVVVVLGVQFVRVVIVRAADGVPAPDRAAPDVAPLASAAAAAAAARCRWRCGRRQYDLGATTTRLLLAAAAAVIAGGRRAARVHRAGVVDLPPPVNVFVRLFVLGEGEPGPEAADGGASVVIVTARAVVVVKVIANVLLLLLLLLLMLAAVGQRGLGRVGRRRETVVRAAAVGRLRRLVVERERPVQVELALEIVRLPLELRQDAVHLFQLLRVDAVAAVSFSRGLLVVEVSVSSELSDALRCPALPTTAGTGCCCPSSSCSWPSTPAPPPAPASSVASASLTSVRQLLVVLELIVPPLSIDFCEWAVSAFFSCCCLVGVAVSGTIAPPSS</sequence>
<feature type="transmembrane region" description="Helical" evidence="1">
    <location>
        <begin position="21"/>
        <end position="43"/>
    </location>
</feature>
<keyword evidence="1" id="KW-1133">Transmembrane helix</keyword>
<keyword evidence="1" id="KW-0812">Transmembrane</keyword>
<keyword evidence="1" id="KW-0472">Membrane</keyword>
<reference evidence="3" key="1">
    <citation type="submission" date="2014-01" db="EMBL/GenBank/DDBJ databases">
        <title>The Genome Sequence of Anopheles melas CM1001059_A (V2).</title>
        <authorList>
            <consortium name="The Broad Institute Genomics Platform"/>
            <person name="Neafsey D.E."/>
            <person name="Besansky N."/>
            <person name="Howell P."/>
            <person name="Walton C."/>
            <person name="Young S.K."/>
            <person name="Zeng Q."/>
            <person name="Gargeya S."/>
            <person name="Fitzgerald M."/>
            <person name="Haas B."/>
            <person name="Abouelleil A."/>
            <person name="Allen A.W."/>
            <person name="Alvarado L."/>
            <person name="Arachchi H.M."/>
            <person name="Berlin A.M."/>
            <person name="Chapman S.B."/>
            <person name="Gainer-Dewar J."/>
            <person name="Goldberg J."/>
            <person name="Griggs A."/>
            <person name="Gujja S."/>
            <person name="Hansen M."/>
            <person name="Howarth C."/>
            <person name="Imamovic A."/>
            <person name="Ireland A."/>
            <person name="Larimer J."/>
            <person name="McCowan C."/>
            <person name="Murphy C."/>
            <person name="Pearson M."/>
            <person name="Poon T.W."/>
            <person name="Priest M."/>
            <person name="Roberts A."/>
            <person name="Saif S."/>
            <person name="Shea T."/>
            <person name="Sisk P."/>
            <person name="Sykes S."/>
            <person name="Wortman J."/>
            <person name="Nusbaum C."/>
            <person name="Birren B."/>
        </authorList>
    </citation>
    <scope>NUCLEOTIDE SEQUENCE [LARGE SCALE GENOMIC DNA]</scope>
    <source>
        <strain evidence="3">CM1001059</strain>
    </source>
</reference>